<dbReference type="Proteomes" id="UP001595741">
    <property type="component" value="Unassembled WGS sequence"/>
</dbReference>
<keyword evidence="3" id="KW-1185">Reference proteome</keyword>
<feature type="chain" id="PRO_5047106314" description="Lipoprotein" evidence="1">
    <location>
        <begin position="24"/>
        <end position="114"/>
    </location>
</feature>
<evidence type="ECO:0008006" key="4">
    <source>
        <dbReference type="Google" id="ProtNLM"/>
    </source>
</evidence>
<name>A0ABV7RAP2_9NEIS</name>
<reference evidence="3" key="1">
    <citation type="journal article" date="2019" name="Int. J. Syst. Evol. Microbiol.">
        <title>The Global Catalogue of Microorganisms (GCM) 10K type strain sequencing project: providing services to taxonomists for standard genome sequencing and annotation.</title>
        <authorList>
            <consortium name="The Broad Institute Genomics Platform"/>
            <consortium name="The Broad Institute Genome Sequencing Center for Infectious Disease"/>
            <person name="Wu L."/>
            <person name="Ma J."/>
        </authorList>
    </citation>
    <scope>NUCLEOTIDE SEQUENCE [LARGE SCALE GENOMIC DNA]</scope>
    <source>
        <strain evidence="3">KCTC 42742</strain>
    </source>
</reference>
<gene>
    <name evidence="2" type="ORF">ACFOLG_04470</name>
</gene>
<comment type="caution">
    <text evidence="2">The sequence shown here is derived from an EMBL/GenBank/DDBJ whole genome shotgun (WGS) entry which is preliminary data.</text>
</comment>
<keyword evidence="1" id="KW-0732">Signal</keyword>
<dbReference type="RefSeq" id="WP_386088846.1">
    <property type="nucleotide sequence ID" value="NZ_JBHRXN010000010.1"/>
</dbReference>
<sequence length="114" mass="11593">MYRITPLIATVLLLSACSAEQTAQLQQQASAAIGGVHQAVQDSSAPLAELKQQASAAIGSTERLKQQASAAIGVAKRVGAAAAMLDPELGQQIDEAKQQLDAAKQAAGAISGKQ</sequence>
<feature type="signal peptide" evidence="1">
    <location>
        <begin position="1"/>
        <end position="23"/>
    </location>
</feature>
<accession>A0ABV7RAP2</accession>
<evidence type="ECO:0000313" key="3">
    <source>
        <dbReference type="Proteomes" id="UP001595741"/>
    </source>
</evidence>
<protein>
    <recommendedName>
        <fullName evidence="4">Lipoprotein</fullName>
    </recommendedName>
</protein>
<evidence type="ECO:0000313" key="2">
    <source>
        <dbReference type="EMBL" id="MFC3531431.1"/>
    </source>
</evidence>
<dbReference type="PROSITE" id="PS51257">
    <property type="entry name" value="PROKAR_LIPOPROTEIN"/>
    <property type="match status" value="1"/>
</dbReference>
<dbReference type="EMBL" id="JBHRXN010000010">
    <property type="protein sequence ID" value="MFC3531431.1"/>
    <property type="molecule type" value="Genomic_DNA"/>
</dbReference>
<evidence type="ECO:0000256" key="1">
    <source>
        <dbReference type="SAM" id="SignalP"/>
    </source>
</evidence>
<organism evidence="2 3">
    <name type="scientific">Vogesella facilis</name>
    <dbReference type="NCBI Taxonomy" id="1655232"/>
    <lineage>
        <taxon>Bacteria</taxon>
        <taxon>Pseudomonadati</taxon>
        <taxon>Pseudomonadota</taxon>
        <taxon>Betaproteobacteria</taxon>
        <taxon>Neisseriales</taxon>
        <taxon>Chromobacteriaceae</taxon>
        <taxon>Vogesella</taxon>
    </lineage>
</organism>
<proteinExistence type="predicted"/>